<gene>
    <name evidence="1" type="ORF">U0035_20330</name>
</gene>
<accession>A0ABZ0W451</accession>
<name>A0ABZ0W451_9BACT</name>
<reference evidence="1 2" key="1">
    <citation type="submission" date="2023-12" db="EMBL/GenBank/DDBJ databases">
        <title>Genome sequencing and assembly of bacterial species from a model synthetic community.</title>
        <authorList>
            <person name="Hogle S.L."/>
        </authorList>
    </citation>
    <scope>NUCLEOTIDE SEQUENCE [LARGE SCALE GENOMIC DNA]</scope>
    <source>
        <strain evidence="1 2">HAMBI_3031</strain>
    </source>
</reference>
<keyword evidence="2" id="KW-1185">Reference proteome</keyword>
<proteinExistence type="predicted"/>
<protein>
    <submittedName>
        <fullName evidence="1">Uncharacterized protein</fullName>
    </submittedName>
</protein>
<dbReference type="EMBL" id="CP139960">
    <property type="protein sequence ID" value="WQD38017.1"/>
    <property type="molecule type" value="Genomic_DNA"/>
</dbReference>
<organism evidence="1 2">
    <name type="scientific">Niabella yanshanensis</name>
    <dbReference type="NCBI Taxonomy" id="577386"/>
    <lineage>
        <taxon>Bacteria</taxon>
        <taxon>Pseudomonadati</taxon>
        <taxon>Bacteroidota</taxon>
        <taxon>Chitinophagia</taxon>
        <taxon>Chitinophagales</taxon>
        <taxon>Chitinophagaceae</taxon>
        <taxon>Niabella</taxon>
    </lineage>
</organism>
<evidence type="ECO:0000313" key="1">
    <source>
        <dbReference type="EMBL" id="WQD38017.1"/>
    </source>
</evidence>
<dbReference type="Proteomes" id="UP001325680">
    <property type="component" value="Chromosome"/>
</dbReference>
<sequence>MNLKNLLFSGLTFLLTICFVSCKKDNTVRDNPLANTAWSGTFVVKDNGPDPIILKFGGNDDITLFFGDLNAPAEHQCKGSYAFVSGKLFFTVTDHYNEKMSFTGMLSDAAISGTWGHGNNNNGEGFFNVTPK</sequence>
<dbReference type="RefSeq" id="WP_114790771.1">
    <property type="nucleotide sequence ID" value="NZ_CP139960.1"/>
</dbReference>
<evidence type="ECO:0000313" key="2">
    <source>
        <dbReference type="Proteomes" id="UP001325680"/>
    </source>
</evidence>